<dbReference type="AlphaFoldDB" id="A0AAQ3QHR0"/>
<name>A0AAQ3QHR0_9LILI</name>
<dbReference type="Proteomes" id="UP001327560">
    <property type="component" value="Chromosome 6"/>
</dbReference>
<protein>
    <submittedName>
        <fullName evidence="1">Uncharacterized protein</fullName>
    </submittedName>
</protein>
<organism evidence="1 2">
    <name type="scientific">Canna indica</name>
    <name type="common">Indian-shot</name>
    <dbReference type="NCBI Taxonomy" id="4628"/>
    <lineage>
        <taxon>Eukaryota</taxon>
        <taxon>Viridiplantae</taxon>
        <taxon>Streptophyta</taxon>
        <taxon>Embryophyta</taxon>
        <taxon>Tracheophyta</taxon>
        <taxon>Spermatophyta</taxon>
        <taxon>Magnoliopsida</taxon>
        <taxon>Liliopsida</taxon>
        <taxon>Zingiberales</taxon>
        <taxon>Cannaceae</taxon>
        <taxon>Canna</taxon>
    </lineage>
</organism>
<accession>A0AAQ3QHR0</accession>
<dbReference type="EMBL" id="CP136895">
    <property type="protein sequence ID" value="WOL11639.1"/>
    <property type="molecule type" value="Genomic_DNA"/>
</dbReference>
<keyword evidence="2" id="KW-1185">Reference proteome</keyword>
<gene>
    <name evidence="1" type="ORF">Cni_G20403</name>
</gene>
<proteinExistence type="predicted"/>
<sequence>MTTSLPTSFMFSLFNYLAPFPSLCCSYYGFHAGKGDACYRWRLWHRKGGLLLLREEGATAAFTYVKSHEDKDARETLQMLKQNKTGDAKDPIAIPVNLGYSRPVAARWCSHEGVRGADRHEEVGGGFIPR</sequence>
<reference evidence="1 2" key="1">
    <citation type="submission" date="2023-10" db="EMBL/GenBank/DDBJ databases">
        <title>Chromosome-scale genome assembly provides insights into flower coloration mechanisms of Canna indica.</title>
        <authorList>
            <person name="Li C."/>
        </authorList>
    </citation>
    <scope>NUCLEOTIDE SEQUENCE [LARGE SCALE GENOMIC DNA]</scope>
    <source>
        <tissue evidence="1">Flower</tissue>
    </source>
</reference>
<evidence type="ECO:0000313" key="1">
    <source>
        <dbReference type="EMBL" id="WOL11639.1"/>
    </source>
</evidence>
<evidence type="ECO:0000313" key="2">
    <source>
        <dbReference type="Proteomes" id="UP001327560"/>
    </source>
</evidence>